<comment type="similarity">
    <text evidence="2">Belongs to the cytochrome P450 family.</text>
</comment>
<evidence type="ECO:0000256" key="6">
    <source>
        <dbReference type="ARBA" id="ARBA00023004"/>
    </source>
</evidence>
<comment type="cofactor">
    <cofactor evidence="1">
        <name>heme</name>
        <dbReference type="ChEBI" id="CHEBI:30413"/>
    </cofactor>
</comment>
<dbReference type="GO" id="GO:0004497">
    <property type="term" value="F:monooxygenase activity"/>
    <property type="evidence" value="ECO:0007669"/>
    <property type="project" value="UniProtKB-KW"/>
</dbReference>
<dbReference type="EMBL" id="JABWDY010020883">
    <property type="protein sequence ID" value="KAF5192825.1"/>
    <property type="molecule type" value="Genomic_DNA"/>
</dbReference>
<evidence type="ECO:0000256" key="2">
    <source>
        <dbReference type="ARBA" id="ARBA00010617"/>
    </source>
</evidence>
<dbReference type="Pfam" id="PF00067">
    <property type="entry name" value="p450"/>
    <property type="match status" value="1"/>
</dbReference>
<protein>
    <submittedName>
        <fullName evidence="8">Cytochrome p450</fullName>
    </submittedName>
</protein>
<keyword evidence="3" id="KW-0349">Heme</keyword>
<evidence type="ECO:0000313" key="9">
    <source>
        <dbReference type="Proteomes" id="UP000554482"/>
    </source>
</evidence>
<keyword evidence="6" id="KW-0408">Iron</keyword>
<evidence type="ECO:0000256" key="3">
    <source>
        <dbReference type="ARBA" id="ARBA00022617"/>
    </source>
</evidence>
<dbReference type="InterPro" id="IPR002401">
    <property type="entry name" value="Cyt_P450_E_grp-I"/>
</dbReference>
<name>A0A7J6W8W1_THATH</name>
<evidence type="ECO:0000256" key="4">
    <source>
        <dbReference type="ARBA" id="ARBA00022723"/>
    </source>
</evidence>
<dbReference type="AlphaFoldDB" id="A0A7J6W8W1"/>
<accession>A0A7J6W8W1</accession>
<dbReference type="InterPro" id="IPR036396">
    <property type="entry name" value="Cyt_P450_sf"/>
</dbReference>
<proteinExistence type="inferred from homology"/>
<dbReference type="GO" id="GO:0016705">
    <property type="term" value="F:oxidoreductase activity, acting on paired donors, with incorporation or reduction of molecular oxygen"/>
    <property type="evidence" value="ECO:0007669"/>
    <property type="project" value="InterPro"/>
</dbReference>
<dbReference type="SUPFAM" id="SSF48264">
    <property type="entry name" value="Cytochrome P450"/>
    <property type="match status" value="1"/>
</dbReference>
<dbReference type="OrthoDB" id="1877779at2759"/>
<evidence type="ECO:0000256" key="5">
    <source>
        <dbReference type="ARBA" id="ARBA00023002"/>
    </source>
</evidence>
<keyword evidence="5" id="KW-0560">Oxidoreductase</keyword>
<dbReference type="Gene3D" id="1.10.630.10">
    <property type="entry name" value="Cytochrome P450"/>
    <property type="match status" value="1"/>
</dbReference>
<dbReference type="PRINTS" id="PR00463">
    <property type="entry name" value="EP450I"/>
</dbReference>
<keyword evidence="7" id="KW-0503">Monooxygenase</keyword>
<reference evidence="8 9" key="1">
    <citation type="submission" date="2020-06" db="EMBL/GenBank/DDBJ databases">
        <title>Transcriptomic and genomic resources for Thalictrum thalictroides and T. hernandezii: Facilitating candidate gene discovery in an emerging model plant lineage.</title>
        <authorList>
            <person name="Arias T."/>
            <person name="Riano-Pachon D.M."/>
            <person name="Di Stilio V.S."/>
        </authorList>
    </citation>
    <scope>NUCLEOTIDE SEQUENCE [LARGE SCALE GENOMIC DNA]</scope>
    <source>
        <strain evidence="9">cv. WT478/WT964</strain>
        <tissue evidence="8">Leaves</tissue>
    </source>
</reference>
<organism evidence="8 9">
    <name type="scientific">Thalictrum thalictroides</name>
    <name type="common">Rue-anemone</name>
    <name type="synonym">Anemone thalictroides</name>
    <dbReference type="NCBI Taxonomy" id="46969"/>
    <lineage>
        <taxon>Eukaryota</taxon>
        <taxon>Viridiplantae</taxon>
        <taxon>Streptophyta</taxon>
        <taxon>Embryophyta</taxon>
        <taxon>Tracheophyta</taxon>
        <taxon>Spermatophyta</taxon>
        <taxon>Magnoliopsida</taxon>
        <taxon>Ranunculales</taxon>
        <taxon>Ranunculaceae</taxon>
        <taxon>Thalictroideae</taxon>
        <taxon>Thalictrum</taxon>
    </lineage>
</organism>
<comment type="caution">
    <text evidence="8">The sequence shown here is derived from an EMBL/GenBank/DDBJ whole genome shotgun (WGS) entry which is preliminary data.</text>
</comment>
<dbReference type="InterPro" id="IPR001128">
    <property type="entry name" value="Cyt_P450"/>
</dbReference>
<gene>
    <name evidence="8" type="ORF">FRX31_017591</name>
</gene>
<evidence type="ECO:0000313" key="8">
    <source>
        <dbReference type="EMBL" id="KAF5192825.1"/>
    </source>
</evidence>
<dbReference type="GO" id="GO:0044550">
    <property type="term" value="P:secondary metabolite biosynthetic process"/>
    <property type="evidence" value="ECO:0007669"/>
    <property type="project" value="UniProtKB-ARBA"/>
</dbReference>
<evidence type="ECO:0000256" key="7">
    <source>
        <dbReference type="ARBA" id="ARBA00023033"/>
    </source>
</evidence>
<dbReference type="PANTHER" id="PTHR47950">
    <property type="entry name" value="CYTOCHROME P450, FAMILY 76, SUBFAMILY C, POLYPEPTIDE 5-RELATED"/>
    <property type="match status" value="1"/>
</dbReference>
<dbReference type="GO" id="GO:0005506">
    <property type="term" value="F:iron ion binding"/>
    <property type="evidence" value="ECO:0007669"/>
    <property type="project" value="InterPro"/>
</dbReference>
<dbReference type="GO" id="GO:0020037">
    <property type="term" value="F:heme binding"/>
    <property type="evidence" value="ECO:0007669"/>
    <property type="project" value="InterPro"/>
</dbReference>
<dbReference type="Proteomes" id="UP000554482">
    <property type="component" value="Unassembled WGS sequence"/>
</dbReference>
<sequence length="128" mass="14332">MLYGICFSKDFISIHDEGKVGGMKELIRKIMEVGSLPNAADFFPILGGMDVQERKQGEHAEGSTKEDLLNVLLANDFSSDAINHLIFDLFVAGSDSTSSTVEWLMSELIRNEEVMNKLHEELAREIKK</sequence>
<dbReference type="PANTHER" id="PTHR47950:SF49">
    <property type="entry name" value="CYTOCHROME P450"/>
    <property type="match status" value="1"/>
</dbReference>
<keyword evidence="9" id="KW-1185">Reference proteome</keyword>
<keyword evidence="4" id="KW-0479">Metal-binding</keyword>
<evidence type="ECO:0000256" key="1">
    <source>
        <dbReference type="ARBA" id="ARBA00001971"/>
    </source>
</evidence>